<evidence type="ECO:0000256" key="2">
    <source>
        <dbReference type="SAM" id="Phobius"/>
    </source>
</evidence>
<feature type="transmembrane region" description="Helical" evidence="2">
    <location>
        <begin position="25"/>
        <end position="52"/>
    </location>
</feature>
<dbReference type="Proteomes" id="UP000540698">
    <property type="component" value="Unassembled WGS sequence"/>
</dbReference>
<comment type="caution">
    <text evidence="3">The sequence shown here is derived from an EMBL/GenBank/DDBJ whole genome shotgun (WGS) entry which is preliminary data.</text>
</comment>
<reference evidence="3 4" key="1">
    <citation type="submission" date="2020-04" db="EMBL/GenBank/DDBJ databases">
        <title>MicrobeNet Type strains.</title>
        <authorList>
            <person name="Nicholson A.C."/>
        </authorList>
    </citation>
    <scope>NUCLEOTIDE SEQUENCE [LARGE SCALE GENOMIC DNA]</scope>
    <source>
        <strain evidence="3 4">DSM 44956</strain>
    </source>
</reference>
<dbReference type="AlphaFoldDB" id="A0A7X6KZD0"/>
<proteinExistence type="predicted"/>
<keyword evidence="4" id="KW-1185">Reference proteome</keyword>
<sequence>MFVDDRTNRPAAVDVMAETMPLLEILVAAVALSSSIAFAGFQVALASAAIAIRASRSTTSSRDARFSSRVQRSSQYYSINS</sequence>
<protein>
    <submittedName>
        <fullName evidence="3">Uncharacterized protein</fullName>
    </submittedName>
</protein>
<evidence type="ECO:0000313" key="3">
    <source>
        <dbReference type="EMBL" id="NKY24961.1"/>
    </source>
</evidence>
<name>A0A7X6KZD0_9NOCA</name>
<keyword evidence="2" id="KW-0472">Membrane</keyword>
<dbReference type="EMBL" id="JAAXOS010000001">
    <property type="protein sequence ID" value="NKY24961.1"/>
    <property type="molecule type" value="Genomic_DNA"/>
</dbReference>
<organism evidence="3 4">
    <name type="scientific">Nocardia gamkensis</name>
    <dbReference type="NCBI Taxonomy" id="352869"/>
    <lineage>
        <taxon>Bacteria</taxon>
        <taxon>Bacillati</taxon>
        <taxon>Actinomycetota</taxon>
        <taxon>Actinomycetes</taxon>
        <taxon>Mycobacteriales</taxon>
        <taxon>Nocardiaceae</taxon>
        <taxon>Nocardia</taxon>
    </lineage>
</organism>
<feature type="region of interest" description="Disordered" evidence="1">
    <location>
        <begin position="58"/>
        <end position="81"/>
    </location>
</feature>
<keyword evidence="2" id="KW-0812">Transmembrane</keyword>
<accession>A0A7X6KZD0</accession>
<gene>
    <name evidence="3" type="ORF">HGB38_01735</name>
</gene>
<dbReference type="RefSeq" id="WP_157113822.1">
    <property type="nucleotide sequence ID" value="NZ_JAAXOS010000001.1"/>
</dbReference>
<evidence type="ECO:0000256" key="1">
    <source>
        <dbReference type="SAM" id="MobiDB-lite"/>
    </source>
</evidence>
<evidence type="ECO:0000313" key="4">
    <source>
        <dbReference type="Proteomes" id="UP000540698"/>
    </source>
</evidence>
<keyword evidence="2" id="KW-1133">Transmembrane helix</keyword>